<evidence type="ECO:0000313" key="1">
    <source>
        <dbReference type="EMBL" id="KKN12422.1"/>
    </source>
</evidence>
<sequence>MRLPGVPNLATNNLTDEMIQFENETGKNAVYRGKVTGQFDYWLNWSKRNKKHKKWVKKVQKSKIRITSKKNIKKVKPRIVIKVPPNSICYEKKRRGTESKPVVESYLLNEKELKYNWTEGQLYINNKPLGLPDSKYSRDMLLYAKQNKPHVSIDKLRNWWVTNYDMAIKNNWEDCAISIKKFLEVFGLTV</sequence>
<name>A0A0F9NKB3_9ZZZZ</name>
<organism evidence="1">
    <name type="scientific">marine sediment metagenome</name>
    <dbReference type="NCBI Taxonomy" id="412755"/>
    <lineage>
        <taxon>unclassified sequences</taxon>
        <taxon>metagenomes</taxon>
        <taxon>ecological metagenomes</taxon>
    </lineage>
</organism>
<protein>
    <submittedName>
        <fullName evidence="1">Uncharacterized protein</fullName>
    </submittedName>
</protein>
<dbReference type="EMBL" id="LAZR01004035">
    <property type="protein sequence ID" value="KKN12422.1"/>
    <property type="molecule type" value="Genomic_DNA"/>
</dbReference>
<comment type="caution">
    <text evidence="1">The sequence shown here is derived from an EMBL/GenBank/DDBJ whole genome shotgun (WGS) entry which is preliminary data.</text>
</comment>
<reference evidence="1" key="1">
    <citation type="journal article" date="2015" name="Nature">
        <title>Complex archaea that bridge the gap between prokaryotes and eukaryotes.</title>
        <authorList>
            <person name="Spang A."/>
            <person name="Saw J.H."/>
            <person name="Jorgensen S.L."/>
            <person name="Zaremba-Niedzwiedzka K."/>
            <person name="Martijn J."/>
            <person name="Lind A.E."/>
            <person name="van Eijk R."/>
            <person name="Schleper C."/>
            <person name="Guy L."/>
            <person name="Ettema T.J."/>
        </authorList>
    </citation>
    <scope>NUCLEOTIDE SEQUENCE</scope>
</reference>
<accession>A0A0F9NKB3</accession>
<proteinExistence type="predicted"/>
<gene>
    <name evidence="1" type="ORF">LCGC14_1016770</name>
</gene>
<dbReference type="AlphaFoldDB" id="A0A0F9NKB3"/>